<keyword evidence="1" id="KW-0812">Transmembrane</keyword>
<name>A0A382WGE9_9ZZZZ</name>
<sequence>MASRRESADESAQVHILEMITLFWLFFMTATFILQLKVPDPTSPASDGILDLAAEDAYDSLAGASALDDSNYSSRLAEMLAVGDEDATCQSMLDTFSASIRGNCWLAVDAGPLEPHGSTSLPEGRSLTIHHLVHEEGHVWTVSLQVWHTGGAA</sequence>
<protein>
    <submittedName>
        <fullName evidence="2">Uncharacterized protein</fullName>
    </submittedName>
</protein>
<evidence type="ECO:0000256" key="1">
    <source>
        <dbReference type="SAM" id="Phobius"/>
    </source>
</evidence>
<dbReference type="AlphaFoldDB" id="A0A382WGE9"/>
<dbReference type="EMBL" id="UINC01159213">
    <property type="protein sequence ID" value="SVD57181.1"/>
    <property type="molecule type" value="Genomic_DNA"/>
</dbReference>
<keyword evidence="1" id="KW-1133">Transmembrane helix</keyword>
<organism evidence="2">
    <name type="scientific">marine metagenome</name>
    <dbReference type="NCBI Taxonomy" id="408172"/>
    <lineage>
        <taxon>unclassified sequences</taxon>
        <taxon>metagenomes</taxon>
        <taxon>ecological metagenomes</taxon>
    </lineage>
</organism>
<keyword evidence="1" id="KW-0472">Membrane</keyword>
<proteinExistence type="predicted"/>
<reference evidence="2" key="1">
    <citation type="submission" date="2018-05" db="EMBL/GenBank/DDBJ databases">
        <authorList>
            <person name="Lanie J.A."/>
            <person name="Ng W.-L."/>
            <person name="Kazmierczak K.M."/>
            <person name="Andrzejewski T.M."/>
            <person name="Davidsen T.M."/>
            <person name="Wayne K.J."/>
            <person name="Tettelin H."/>
            <person name="Glass J.I."/>
            <person name="Rusch D."/>
            <person name="Podicherti R."/>
            <person name="Tsui H.-C.T."/>
            <person name="Winkler M.E."/>
        </authorList>
    </citation>
    <scope>NUCLEOTIDE SEQUENCE</scope>
</reference>
<accession>A0A382WGE9</accession>
<evidence type="ECO:0000313" key="2">
    <source>
        <dbReference type="EMBL" id="SVD57181.1"/>
    </source>
</evidence>
<gene>
    <name evidence="2" type="ORF">METZ01_LOCUS410035</name>
</gene>
<feature type="transmembrane region" description="Helical" evidence="1">
    <location>
        <begin position="12"/>
        <end position="34"/>
    </location>
</feature>